<evidence type="ECO:0000259" key="2">
    <source>
        <dbReference type="Pfam" id="PF00931"/>
    </source>
</evidence>
<feature type="domain" description="NB-ARC" evidence="2">
    <location>
        <begin position="53"/>
        <end position="211"/>
    </location>
</feature>
<protein>
    <recommendedName>
        <fullName evidence="2">NB-ARC domain-containing protein</fullName>
    </recommendedName>
</protein>
<dbReference type="PRINTS" id="PR00364">
    <property type="entry name" value="DISEASERSIST"/>
</dbReference>
<dbReference type="GO" id="GO:0043531">
    <property type="term" value="F:ADP binding"/>
    <property type="evidence" value="ECO:0007669"/>
    <property type="project" value="InterPro"/>
</dbReference>
<dbReference type="GeneID" id="25909030"/>
<organism evidence="3 4">
    <name type="scientific">Sphaeroforma arctica JP610</name>
    <dbReference type="NCBI Taxonomy" id="667725"/>
    <lineage>
        <taxon>Eukaryota</taxon>
        <taxon>Ichthyosporea</taxon>
        <taxon>Ichthyophonida</taxon>
        <taxon>Sphaeroforma</taxon>
    </lineage>
</organism>
<evidence type="ECO:0000256" key="1">
    <source>
        <dbReference type="SAM" id="MobiDB-lite"/>
    </source>
</evidence>
<dbReference type="eggNOG" id="ENOG502QQ7T">
    <property type="taxonomic scope" value="Eukaryota"/>
</dbReference>
<dbReference type="Pfam" id="PF00931">
    <property type="entry name" value="NB-ARC"/>
    <property type="match status" value="1"/>
</dbReference>
<dbReference type="SUPFAM" id="SSF52540">
    <property type="entry name" value="P-loop containing nucleoside triphosphate hydrolases"/>
    <property type="match status" value="1"/>
</dbReference>
<dbReference type="EMBL" id="KQ242371">
    <property type="protein sequence ID" value="KNC79069.1"/>
    <property type="molecule type" value="Genomic_DNA"/>
</dbReference>
<sequence>MLTSSILSAPDLCTQTRISDSWKTTPSTIRTIPDYTIDFAGREGDLHIIAEFVYTSKDSCKIVCLHGRPGCGKSQFAYRVASEFKDLFPNEEFVCDLRTPKGGTLEPRDVMAILIRSVWPDKRLSNLTDAAIKSIYISCFRQKRTILIIENASDYSSVEELIPSGVDCLCIITSRKNLGLDIQVRYPTALNMVVSDLTPTEGLELLRKFVPDIDSDVGLGLCQQSGFLPLGIRVIGGLLNHRPNLTPAMLLAKYRTSPNKRAALADRLGLREMLDLVPKDDMVALRQLSVFAGPFDGMAASCILGLGMRRANYEDAEDTLGNLLEQSLIDYDAHSLRYSQNDFLRQIVTDLYMSSDETKGEFEKISTTDDDRQASSIGQSELEVQKRFVRYYCKVIHSVQSLPTADAATDRIQSDRLNLEAAFRLAVKGGDAFRAEARDLAQGLYLYRFTLDPNTKKEVASYATNHHSMNDINYDSLSAAVQKNIPDPTLNDKMNDLAVNDSTHDPEQNVTQNATSPSTTDTAAPDATCEVGTKAMDDPSNKS</sequence>
<name>A0A0L0FQW2_9EUKA</name>
<evidence type="ECO:0000313" key="4">
    <source>
        <dbReference type="Proteomes" id="UP000054560"/>
    </source>
</evidence>
<reference evidence="3 4" key="1">
    <citation type="submission" date="2011-02" db="EMBL/GenBank/DDBJ databases">
        <title>The Genome Sequence of Sphaeroforma arctica JP610.</title>
        <authorList>
            <consortium name="The Broad Institute Genome Sequencing Platform"/>
            <person name="Russ C."/>
            <person name="Cuomo C."/>
            <person name="Young S.K."/>
            <person name="Zeng Q."/>
            <person name="Gargeya S."/>
            <person name="Alvarado L."/>
            <person name="Berlin A."/>
            <person name="Chapman S.B."/>
            <person name="Chen Z."/>
            <person name="Freedman E."/>
            <person name="Gellesch M."/>
            <person name="Goldberg J."/>
            <person name="Griggs A."/>
            <person name="Gujja S."/>
            <person name="Heilman E."/>
            <person name="Heiman D."/>
            <person name="Howarth C."/>
            <person name="Mehta T."/>
            <person name="Neiman D."/>
            <person name="Pearson M."/>
            <person name="Roberts A."/>
            <person name="Saif S."/>
            <person name="Shea T."/>
            <person name="Shenoy N."/>
            <person name="Sisk P."/>
            <person name="Stolte C."/>
            <person name="Sykes S."/>
            <person name="White J."/>
            <person name="Yandava C."/>
            <person name="Burger G."/>
            <person name="Gray M.W."/>
            <person name="Holland P.W.H."/>
            <person name="King N."/>
            <person name="Lang F.B.F."/>
            <person name="Roger A.J."/>
            <person name="Ruiz-Trillo I."/>
            <person name="Haas B."/>
            <person name="Nusbaum C."/>
            <person name="Birren B."/>
        </authorList>
    </citation>
    <scope>NUCLEOTIDE SEQUENCE [LARGE SCALE GENOMIC DNA]</scope>
    <source>
        <strain evidence="3 4">JP610</strain>
    </source>
</reference>
<proteinExistence type="predicted"/>
<accession>A0A0L0FQW2</accession>
<gene>
    <name evidence="3" type="ORF">SARC_08526</name>
</gene>
<evidence type="ECO:0000313" key="3">
    <source>
        <dbReference type="EMBL" id="KNC79069.1"/>
    </source>
</evidence>
<dbReference type="InterPro" id="IPR002182">
    <property type="entry name" value="NB-ARC"/>
</dbReference>
<feature type="region of interest" description="Disordered" evidence="1">
    <location>
        <begin position="485"/>
        <end position="543"/>
    </location>
</feature>
<dbReference type="OrthoDB" id="6161812at2759"/>
<dbReference type="Proteomes" id="UP000054560">
    <property type="component" value="Unassembled WGS sequence"/>
</dbReference>
<dbReference type="InterPro" id="IPR027417">
    <property type="entry name" value="P-loop_NTPase"/>
</dbReference>
<feature type="compositionally biased region" description="Low complexity" evidence="1">
    <location>
        <begin position="514"/>
        <end position="528"/>
    </location>
</feature>
<dbReference type="AlphaFoldDB" id="A0A0L0FQW2"/>
<dbReference type="Gene3D" id="3.40.50.300">
    <property type="entry name" value="P-loop containing nucleotide triphosphate hydrolases"/>
    <property type="match status" value="1"/>
</dbReference>
<dbReference type="STRING" id="667725.A0A0L0FQW2"/>
<dbReference type="PANTHER" id="PTHR47691:SF3">
    <property type="entry name" value="HTH-TYPE TRANSCRIPTIONAL REGULATOR RV0890C-RELATED"/>
    <property type="match status" value="1"/>
</dbReference>
<dbReference type="PANTHER" id="PTHR47691">
    <property type="entry name" value="REGULATOR-RELATED"/>
    <property type="match status" value="1"/>
</dbReference>
<keyword evidence="4" id="KW-1185">Reference proteome</keyword>
<dbReference type="RefSeq" id="XP_014152971.1">
    <property type="nucleotide sequence ID" value="XM_014297496.1"/>
</dbReference>